<evidence type="ECO:0008006" key="3">
    <source>
        <dbReference type="Google" id="ProtNLM"/>
    </source>
</evidence>
<reference evidence="1 2" key="1">
    <citation type="submission" date="2024-09" db="EMBL/GenBank/DDBJ databases">
        <authorList>
            <person name="Sun Q."/>
            <person name="Mori K."/>
        </authorList>
    </citation>
    <scope>NUCLEOTIDE SEQUENCE [LARGE SCALE GENOMIC DNA]</scope>
    <source>
        <strain evidence="1 2">KCTC 23076</strain>
    </source>
</reference>
<accession>A0ABV6RKJ0</accession>
<evidence type="ECO:0000313" key="2">
    <source>
        <dbReference type="Proteomes" id="UP001589896"/>
    </source>
</evidence>
<proteinExistence type="predicted"/>
<dbReference type="Proteomes" id="UP001589896">
    <property type="component" value="Unassembled WGS sequence"/>
</dbReference>
<dbReference type="EMBL" id="JBHLTG010000001">
    <property type="protein sequence ID" value="MFC0677504.1"/>
    <property type="molecule type" value="Genomic_DNA"/>
</dbReference>
<comment type="caution">
    <text evidence="1">The sequence shown here is derived from an EMBL/GenBank/DDBJ whole genome shotgun (WGS) entry which is preliminary data.</text>
</comment>
<evidence type="ECO:0000313" key="1">
    <source>
        <dbReference type="EMBL" id="MFC0677504.1"/>
    </source>
</evidence>
<organism evidence="1 2">
    <name type="scientific">Lysobacter korlensis</name>
    <dbReference type="NCBI Taxonomy" id="553636"/>
    <lineage>
        <taxon>Bacteria</taxon>
        <taxon>Pseudomonadati</taxon>
        <taxon>Pseudomonadota</taxon>
        <taxon>Gammaproteobacteria</taxon>
        <taxon>Lysobacterales</taxon>
        <taxon>Lysobacteraceae</taxon>
        <taxon>Lysobacter</taxon>
    </lineage>
</organism>
<gene>
    <name evidence="1" type="ORF">ACFFGH_06525</name>
</gene>
<protein>
    <recommendedName>
        <fullName evidence="3">J domain-containing protein</fullName>
    </recommendedName>
</protein>
<keyword evidence="2" id="KW-1185">Reference proteome</keyword>
<dbReference type="RefSeq" id="WP_386666087.1">
    <property type="nucleotide sequence ID" value="NZ_JBHLTG010000001.1"/>
</dbReference>
<name>A0ABV6RKJ0_9GAMM</name>
<sequence>MRTEGRQPDLIRNSPPELAKAYRVAADTVRRDPHWAPSDAEKRARLYEREAERLEQRA</sequence>